<accession>A0A8H7K9S3</accession>
<evidence type="ECO:0000313" key="2">
    <source>
        <dbReference type="Proteomes" id="UP000616885"/>
    </source>
</evidence>
<sequence length="229" mass="25669">MRANSVIPGYCQNLSIYSGYPSDDSSEALAYFANNLVPLLTEVDTLDFNGPLSAILGDPSWLVLQQAAQHMPKLAHLELTGHINDLEIFPLVNQVEFRALQTLRLSGASGEHGTLQRPETKKATFDQLSLVNLRVKAHQLEILINWPSMLTTFVFDEFKRSQSHSGQLALPEILQMLRKHKETLKIIKICSMGARVPIEDSLDTSDFTALEELTVSRAFRRCRPGIPRD</sequence>
<protein>
    <submittedName>
        <fullName evidence="1">Uncharacterized protein</fullName>
    </submittedName>
</protein>
<gene>
    <name evidence="1" type="ORF">IM811_003438</name>
</gene>
<comment type="caution">
    <text evidence="1">The sequence shown here is derived from an EMBL/GenBank/DDBJ whole genome shotgun (WGS) entry which is preliminary data.</text>
</comment>
<dbReference type="AlphaFoldDB" id="A0A8H7K9S3"/>
<dbReference type="EMBL" id="JADCTT010000011">
    <property type="protein sequence ID" value="KAF9746533.1"/>
    <property type="molecule type" value="Genomic_DNA"/>
</dbReference>
<organism evidence="1 2">
    <name type="scientific">Bionectria ochroleuca</name>
    <name type="common">Gliocladium roseum</name>
    <dbReference type="NCBI Taxonomy" id="29856"/>
    <lineage>
        <taxon>Eukaryota</taxon>
        <taxon>Fungi</taxon>
        <taxon>Dikarya</taxon>
        <taxon>Ascomycota</taxon>
        <taxon>Pezizomycotina</taxon>
        <taxon>Sordariomycetes</taxon>
        <taxon>Hypocreomycetidae</taxon>
        <taxon>Hypocreales</taxon>
        <taxon>Bionectriaceae</taxon>
        <taxon>Clonostachys</taxon>
    </lineage>
</organism>
<proteinExistence type="predicted"/>
<name>A0A8H7K9S3_BIOOC</name>
<reference evidence="1" key="1">
    <citation type="submission" date="2020-10" db="EMBL/GenBank/DDBJ databases">
        <title>High-Quality Genome Resource of Clonostachys rosea strain S41 by Oxford Nanopore Long-Read Sequencing.</title>
        <authorList>
            <person name="Wang H."/>
        </authorList>
    </citation>
    <scope>NUCLEOTIDE SEQUENCE</scope>
    <source>
        <strain evidence="1">S41</strain>
    </source>
</reference>
<evidence type="ECO:0000313" key="1">
    <source>
        <dbReference type="EMBL" id="KAF9746533.1"/>
    </source>
</evidence>
<dbReference type="Proteomes" id="UP000616885">
    <property type="component" value="Unassembled WGS sequence"/>
</dbReference>